<evidence type="ECO:0000313" key="3">
    <source>
        <dbReference type="EMBL" id="CBY42711.1"/>
    </source>
</evidence>
<feature type="non-terminal residue" evidence="3">
    <location>
        <position position="234"/>
    </location>
</feature>
<keyword evidence="2" id="KW-0472">Membrane</keyword>
<protein>
    <submittedName>
        <fullName evidence="3">Uncharacterized protein</fullName>
    </submittedName>
</protein>
<reference evidence="3" key="1">
    <citation type="journal article" date="2010" name="Science">
        <title>Plasticity of animal genome architecture unmasked by rapid evolution of a pelagic tunicate.</title>
        <authorList>
            <person name="Denoeud F."/>
            <person name="Henriet S."/>
            <person name="Mungpakdee S."/>
            <person name="Aury J.M."/>
            <person name="Da Silva C."/>
            <person name="Brinkmann H."/>
            <person name="Mikhaleva J."/>
            <person name="Olsen L.C."/>
            <person name="Jubin C."/>
            <person name="Canestro C."/>
            <person name="Bouquet J.M."/>
            <person name="Danks G."/>
            <person name="Poulain J."/>
            <person name="Campsteijn C."/>
            <person name="Adamski M."/>
            <person name="Cross I."/>
            <person name="Yadetie F."/>
            <person name="Muffato M."/>
            <person name="Louis A."/>
            <person name="Butcher S."/>
            <person name="Tsagkogeorga G."/>
            <person name="Konrad A."/>
            <person name="Singh S."/>
            <person name="Jensen M.F."/>
            <person name="Cong E.H."/>
            <person name="Eikeseth-Otteraa H."/>
            <person name="Noel B."/>
            <person name="Anthouard V."/>
            <person name="Porcel B.M."/>
            <person name="Kachouri-Lafond R."/>
            <person name="Nishino A."/>
            <person name="Ugolini M."/>
            <person name="Chourrout P."/>
            <person name="Nishida H."/>
            <person name="Aasland R."/>
            <person name="Huzurbazar S."/>
            <person name="Westhof E."/>
            <person name="Delsuc F."/>
            <person name="Lehrach H."/>
            <person name="Reinhardt R."/>
            <person name="Weissenbach J."/>
            <person name="Roy S.W."/>
            <person name="Artiguenave F."/>
            <person name="Postlethwait J.H."/>
            <person name="Manak J.R."/>
            <person name="Thompson E.M."/>
            <person name="Jaillon O."/>
            <person name="Du Pasquier L."/>
            <person name="Boudinot P."/>
            <person name="Liberles D.A."/>
            <person name="Volff J.N."/>
            <person name="Philippe H."/>
            <person name="Lenhard B."/>
            <person name="Roest Crollius H."/>
            <person name="Wincker P."/>
            <person name="Chourrout D."/>
        </authorList>
    </citation>
    <scope>NUCLEOTIDE SEQUENCE [LARGE SCALE GENOMIC DNA]</scope>
</reference>
<feature type="transmembrane region" description="Helical" evidence="2">
    <location>
        <begin position="6"/>
        <end position="24"/>
    </location>
</feature>
<evidence type="ECO:0000256" key="1">
    <source>
        <dbReference type="SAM" id="MobiDB-lite"/>
    </source>
</evidence>
<feature type="compositionally biased region" description="Polar residues" evidence="1">
    <location>
        <begin position="166"/>
        <end position="182"/>
    </location>
</feature>
<sequence length="234" mass="26689">MSDFFNNIFWVILGGVLFFFYENIQIDRRAELEAAHGYHIQRAGIASFQDFIQKQEDSKDAPKGDFVLQDRLSDWRTWMKNKDEHVPNEFSQKPDDIQLTPIEEAQARLRELEQSVEQGYDPEAHTPVPIVDKPLSMKEILDRQGIEVKGVTKDEPLIEVNKDQPVEQQGSAQAVSSVGTMQKQEEEQPDGQQVTLDDLFAHSETKQEAPAVNKEDEDNSDGQRATLDDIFAND</sequence>
<evidence type="ECO:0000256" key="2">
    <source>
        <dbReference type="SAM" id="Phobius"/>
    </source>
</evidence>
<feature type="region of interest" description="Disordered" evidence="1">
    <location>
        <begin position="163"/>
        <end position="234"/>
    </location>
</feature>
<proteinExistence type="predicted"/>
<dbReference type="EMBL" id="FN657428">
    <property type="protein sequence ID" value="CBY42711.1"/>
    <property type="molecule type" value="Genomic_DNA"/>
</dbReference>
<organism evidence="3">
    <name type="scientific">Oikopleura dioica</name>
    <name type="common">Tunicate</name>
    <dbReference type="NCBI Taxonomy" id="34765"/>
    <lineage>
        <taxon>Eukaryota</taxon>
        <taxon>Metazoa</taxon>
        <taxon>Chordata</taxon>
        <taxon>Tunicata</taxon>
        <taxon>Appendicularia</taxon>
        <taxon>Copelata</taxon>
        <taxon>Oikopleuridae</taxon>
        <taxon>Oikopleura</taxon>
    </lineage>
</organism>
<keyword evidence="2" id="KW-1133">Transmembrane helix</keyword>
<dbReference type="Proteomes" id="UP000011014">
    <property type="component" value="Unassembled WGS sequence"/>
</dbReference>
<accession>E4Z4T3</accession>
<keyword evidence="2" id="KW-0812">Transmembrane</keyword>
<name>E4Z4T3_OIKDI</name>
<dbReference type="AlphaFoldDB" id="E4Z4T3"/>
<gene>
    <name evidence="3" type="ORF">GSOID_T00026429001</name>
</gene>